<dbReference type="EMBL" id="CP035758">
    <property type="protein sequence ID" value="QBD81233.1"/>
    <property type="molecule type" value="Genomic_DNA"/>
</dbReference>
<dbReference type="InterPro" id="IPR016181">
    <property type="entry name" value="Acyl_CoA_acyltransferase"/>
</dbReference>
<evidence type="ECO:0000313" key="3">
    <source>
        <dbReference type="Proteomes" id="UP000290365"/>
    </source>
</evidence>
<dbReference type="CDD" id="cd04301">
    <property type="entry name" value="NAT_SF"/>
    <property type="match status" value="1"/>
</dbReference>
<dbReference type="PANTHER" id="PTHR43415:SF3">
    <property type="entry name" value="GNAT-FAMILY ACETYLTRANSFERASE"/>
    <property type="match status" value="1"/>
</dbReference>
<protein>
    <submittedName>
        <fullName evidence="2">GNAT family N-acetyltransferase</fullName>
    </submittedName>
</protein>
<keyword evidence="3" id="KW-1185">Reference proteome</keyword>
<gene>
    <name evidence="2" type="ORF">EPA93_36755</name>
</gene>
<dbReference type="OrthoDB" id="9802340at2"/>
<dbReference type="AlphaFoldDB" id="A0A4P6K0B7"/>
<dbReference type="GO" id="GO:0016747">
    <property type="term" value="F:acyltransferase activity, transferring groups other than amino-acyl groups"/>
    <property type="evidence" value="ECO:0007669"/>
    <property type="project" value="InterPro"/>
</dbReference>
<evidence type="ECO:0000313" key="2">
    <source>
        <dbReference type="EMBL" id="QBD81233.1"/>
    </source>
</evidence>
<reference evidence="2 3" key="1">
    <citation type="submission" date="2019-01" db="EMBL/GenBank/DDBJ databases">
        <title>Ktedonosporobacter rubrisoli SCAWS-G2.</title>
        <authorList>
            <person name="Huang Y."/>
            <person name="Yan B."/>
        </authorList>
    </citation>
    <scope>NUCLEOTIDE SEQUENCE [LARGE SCALE GENOMIC DNA]</scope>
    <source>
        <strain evidence="2 3">SCAWS-G2</strain>
    </source>
</reference>
<dbReference type="KEGG" id="kbs:EPA93_36755"/>
<dbReference type="PANTHER" id="PTHR43415">
    <property type="entry name" value="SPERMIDINE N(1)-ACETYLTRANSFERASE"/>
    <property type="match status" value="1"/>
</dbReference>
<accession>A0A4P6K0B7</accession>
<sequence>MTSRGYDSTIERLMVEYSLRKGKNMSIVSAKQVRLKTGKTIDIRSAQTEDARQVLMLAHSVMAESAFLLTTPEEFRYTIEDEKLWIQNVCASLADVIILAENDHQLIGMLNFMHGVRKRIAHQGELGMSVAAQWRGQGVGKALLQSLIEWGEAHPLIEKLCLQVFASNTRAIALYTSLGFEQEGRLKRQIKLLDGTYVDLLAMARFVK</sequence>
<dbReference type="PROSITE" id="PS51186">
    <property type="entry name" value="GNAT"/>
    <property type="match status" value="1"/>
</dbReference>
<feature type="domain" description="N-acetyltransferase" evidence="1">
    <location>
        <begin position="41"/>
        <end position="204"/>
    </location>
</feature>
<evidence type="ECO:0000259" key="1">
    <source>
        <dbReference type="PROSITE" id="PS51186"/>
    </source>
</evidence>
<name>A0A4P6K0B7_KTERU</name>
<dbReference type="Pfam" id="PF00583">
    <property type="entry name" value="Acetyltransf_1"/>
    <property type="match status" value="1"/>
</dbReference>
<dbReference type="SUPFAM" id="SSF55729">
    <property type="entry name" value="Acyl-CoA N-acyltransferases (Nat)"/>
    <property type="match status" value="1"/>
</dbReference>
<dbReference type="Proteomes" id="UP000290365">
    <property type="component" value="Chromosome"/>
</dbReference>
<organism evidence="2 3">
    <name type="scientific">Ktedonosporobacter rubrisoli</name>
    <dbReference type="NCBI Taxonomy" id="2509675"/>
    <lineage>
        <taxon>Bacteria</taxon>
        <taxon>Bacillati</taxon>
        <taxon>Chloroflexota</taxon>
        <taxon>Ktedonobacteria</taxon>
        <taxon>Ktedonobacterales</taxon>
        <taxon>Ktedonosporobacteraceae</taxon>
        <taxon>Ktedonosporobacter</taxon>
    </lineage>
</organism>
<dbReference type="InterPro" id="IPR000182">
    <property type="entry name" value="GNAT_dom"/>
</dbReference>
<keyword evidence="2" id="KW-0808">Transferase</keyword>
<dbReference type="Gene3D" id="3.40.630.30">
    <property type="match status" value="1"/>
</dbReference>
<proteinExistence type="predicted"/>